<proteinExistence type="predicted"/>
<dbReference type="Pfam" id="PF00196">
    <property type="entry name" value="GerE"/>
    <property type="match status" value="1"/>
</dbReference>
<protein>
    <submittedName>
        <fullName evidence="5">Transcription factor LuxR-like</fullName>
    </submittedName>
</protein>
<evidence type="ECO:0000313" key="6">
    <source>
        <dbReference type="Proteomes" id="UP000288002"/>
    </source>
</evidence>
<feature type="domain" description="HTH luxR-type" evidence="4">
    <location>
        <begin position="170"/>
        <end position="235"/>
    </location>
</feature>
<evidence type="ECO:0000256" key="3">
    <source>
        <dbReference type="ARBA" id="ARBA00023163"/>
    </source>
</evidence>
<dbReference type="Gene3D" id="1.10.10.10">
    <property type="entry name" value="Winged helix-like DNA-binding domain superfamily/Winged helix DNA-binding domain"/>
    <property type="match status" value="1"/>
</dbReference>
<dbReference type="PRINTS" id="PR00038">
    <property type="entry name" value="HTHLUXR"/>
</dbReference>
<evidence type="ECO:0000259" key="4">
    <source>
        <dbReference type="PROSITE" id="PS50043"/>
    </source>
</evidence>
<dbReference type="Pfam" id="PF03472">
    <property type="entry name" value="Autoind_bind"/>
    <property type="match status" value="1"/>
</dbReference>
<sequence length="242" mass="28008">MEMWKESQLKQLSFAREIETVYPILLRFTQNIGFNFCAVSLTSINRNADFKTLRINNYPQDWNQLYEKERYRTVDPIVTHCNRSMLPVVWSEEFFSHTPQLWEAQQQHGLRYGWSQSFHHEATGLCSTLSLARKHGPLSPLELYEHSGYMLYAISHLSDLFVRTLPKPQKKPEHPHLSPRELEVLKLSALGKTAYEIARILCLSERTVNYHVQNVIIKLKVCNKISAVIAASRCGLLDAPNP</sequence>
<dbReference type="InterPro" id="IPR000792">
    <property type="entry name" value="Tscrpt_reg_LuxR_C"/>
</dbReference>
<dbReference type="PROSITE" id="PS50043">
    <property type="entry name" value="HTH_LUXR_2"/>
    <property type="match status" value="1"/>
</dbReference>
<dbReference type="SMART" id="SM00421">
    <property type="entry name" value="HTH_LUXR"/>
    <property type="match status" value="1"/>
</dbReference>
<dbReference type="GO" id="GO:0003677">
    <property type="term" value="F:DNA binding"/>
    <property type="evidence" value="ECO:0007669"/>
    <property type="project" value="UniProtKB-KW"/>
</dbReference>
<comment type="caution">
    <text evidence="5">The sequence shown here is derived from an EMBL/GenBank/DDBJ whole genome shotgun (WGS) entry which is preliminary data.</text>
</comment>
<keyword evidence="3" id="KW-0804">Transcription</keyword>
<accession>A0AA94EIT6</accession>
<dbReference type="Proteomes" id="UP000288002">
    <property type="component" value="Unassembled WGS sequence"/>
</dbReference>
<dbReference type="AlphaFoldDB" id="A0AA94EIT6"/>
<name>A0AA94EIT6_9PSED</name>
<dbReference type="EMBL" id="MKWS01000037">
    <property type="protein sequence ID" value="RVD74389.1"/>
    <property type="molecule type" value="Genomic_DNA"/>
</dbReference>
<dbReference type="InterPro" id="IPR005143">
    <property type="entry name" value="TF_LuxR_autoind-bd_dom"/>
</dbReference>
<dbReference type="InterPro" id="IPR016032">
    <property type="entry name" value="Sig_transdc_resp-reg_C-effctor"/>
</dbReference>
<keyword evidence="2" id="KW-0238">DNA-binding</keyword>
<evidence type="ECO:0000313" key="5">
    <source>
        <dbReference type="EMBL" id="RVD74389.1"/>
    </source>
</evidence>
<organism evidence="5 6">
    <name type="scientific">Pseudomonas koreensis</name>
    <dbReference type="NCBI Taxonomy" id="198620"/>
    <lineage>
        <taxon>Bacteria</taxon>
        <taxon>Pseudomonadati</taxon>
        <taxon>Pseudomonadota</taxon>
        <taxon>Gammaproteobacteria</taxon>
        <taxon>Pseudomonadales</taxon>
        <taxon>Pseudomonadaceae</taxon>
        <taxon>Pseudomonas</taxon>
    </lineage>
</organism>
<dbReference type="CDD" id="cd06170">
    <property type="entry name" value="LuxR_C_like"/>
    <property type="match status" value="1"/>
</dbReference>
<dbReference type="RefSeq" id="WP_127652620.1">
    <property type="nucleotide sequence ID" value="NZ_MKWS01000037.1"/>
</dbReference>
<dbReference type="Gene3D" id="3.30.450.80">
    <property type="entry name" value="Transcription factor LuxR-like, autoinducer-binding domain"/>
    <property type="match status" value="1"/>
</dbReference>
<dbReference type="GO" id="GO:0006355">
    <property type="term" value="P:regulation of DNA-templated transcription"/>
    <property type="evidence" value="ECO:0007669"/>
    <property type="project" value="InterPro"/>
</dbReference>
<dbReference type="PANTHER" id="PTHR44688">
    <property type="entry name" value="DNA-BINDING TRANSCRIPTIONAL ACTIVATOR DEVR_DOSR"/>
    <property type="match status" value="1"/>
</dbReference>
<dbReference type="InterPro" id="IPR036388">
    <property type="entry name" value="WH-like_DNA-bd_sf"/>
</dbReference>
<reference evidence="5 6" key="1">
    <citation type="submission" date="2016-10" db="EMBL/GenBank/DDBJ databases">
        <title>Search of new enzymes for the oxidation of sulfur compounds.</title>
        <authorList>
            <person name="Novo A."/>
            <person name="Moreira I.S."/>
            <person name="Castro P.M."/>
        </authorList>
    </citation>
    <scope>NUCLEOTIDE SEQUENCE [LARGE SCALE GENOMIC DNA]</scope>
    <source>
        <strain evidence="5 6">A9</strain>
    </source>
</reference>
<keyword evidence="1" id="KW-0805">Transcription regulation</keyword>
<gene>
    <name evidence="5" type="ORF">A9HBioS_5717</name>
</gene>
<evidence type="ECO:0000256" key="2">
    <source>
        <dbReference type="ARBA" id="ARBA00023125"/>
    </source>
</evidence>
<evidence type="ECO:0000256" key="1">
    <source>
        <dbReference type="ARBA" id="ARBA00023015"/>
    </source>
</evidence>
<dbReference type="SUPFAM" id="SSF75516">
    <property type="entry name" value="Pheromone-binding domain of LuxR-like quorum-sensing transcription factors"/>
    <property type="match status" value="1"/>
</dbReference>
<dbReference type="PROSITE" id="PS00622">
    <property type="entry name" value="HTH_LUXR_1"/>
    <property type="match status" value="1"/>
</dbReference>
<dbReference type="PANTHER" id="PTHR44688:SF16">
    <property type="entry name" value="DNA-BINDING TRANSCRIPTIONAL ACTIVATOR DEVR_DOSR"/>
    <property type="match status" value="1"/>
</dbReference>
<dbReference type="InterPro" id="IPR036693">
    <property type="entry name" value="TF_LuxR_autoind-bd_dom_sf"/>
</dbReference>
<dbReference type="SUPFAM" id="SSF46894">
    <property type="entry name" value="C-terminal effector domain of the bipartite response regulators"/>
    <property type="match status" value="1"/>
</dbReference>